<evidence type="ECO:0000256" key="3">
    <source>
        <dbReference type="ARBA" id="ARBA00022737"/>
    </source>
</evidence>
<dbReference type="InterPro" id="IPR029347">
    <property type="entry name" value="Raptor_N"/>
</dbReference>
<evidence type="ECO:0000256" key="5">
    <source>
        <dbReference type="SAM" id="MobiDB-lite"/>
    </source>
</evidence>
<feature type="region of interest" description="Disordered" evidence="5">
    <location>
        <begin position="791"/>
        <end position="824"/>
    </location>
</feature>
<dbReference type="InterPro" id="IPR011989">
    <property type="entry name" value="ARM-like"/>
</dbReference>
<dbReference type="EMBL" id="CAJPDQ010000011">
    <property type="protein sequence ID" value="CAF9916885.1"/>
    <property type="molecule type" value="Genomic_DNA"/>
</dbReference>
<dbReference type="PANTHER" id="PTHR12848:SF16">
    <property type="entry name" value="REGULATORY-ASSOCIATED PROTEIN OF MTOR"/>
    <property type="match status" value="1"/>
</dbReference>
<dbReference type="InterPro" id="IPR036322">
    <property type="entry name" value="WD40_repeat_dom_sf"/>
</dbReference>
<dbReference type="PROSITE" id="PS00678">
    <property type="entry name" value="WD_REPEATS_1"/>
    <property type="match status" value="1"/>
</dbReference>
<keyword evidence="3" id="KW-0677">Repeat</keyword>
<dbReference type="InterPro" id="IPR001680">
    <property type="entry name" value="WD40_rpt"/>
</dbReference>
<gene>
    <name evidence="7" type="ORF">GOMPHAMPRED_001138</name>
</gene>
<dbReference type="GO" id="GO:0010506">
    <property type="term" value="P:regulation of autophagy"/>
    <property type="evidence" value="ECO:0007669"/>
    <property type="project" value="TreeGrafter"/>
</dbReference>
<feature type="domain" description="Raptor N-terminal CASPase-like" evidence="6">
    <location>
        <begin position="55"/>
        <end position="210"/>
    </location>
</feature>
<dbReference type="SMART" id="SM01302">
    <property type="entry name" value="Raptor_N"/>
    <property type="match status" value="1"/>
</dbReference>
<dbReference type="GO" id="GO:0030307">
    <property type="term" value="P:positive regulation of cell growth"/>
    <property type="evidence" value="ECO:0007669"/>
    <property type="project" value="TreeGrafter"/>
</dbReference>
<dbReference type="GO" id="GO:0030674">
    <property type="term" value="F:protein-macromolecule adaptor activity"/>
    <property type="evidence" value="ECO:0007669"/>
    <property type="project" value="TreeGrafter"/>
</dbReference>
<evidence type="ECO:0000256" key="1">
    <source>
        <dbReference type="ARBA" id="ARBA00009257"/>
    </source>
</evidence>
<dbReference type="OrthoDB" id="10262360at2759"/>
<protein>
    <recommendedName>
        <fullName evidence="6">Raptor N-terminal CASPase-like domain-containing protein</fullName>
    </recommendedName>
</protein>
<organism evidence="7 8">
    <name type="scientific">Gomphillus americanus</name>
    <dbReference type="NCBI Taxonomy" id="1940652"/>
    <lineage>
        <taxon>Eukaryota</taxon>
        <taxon>Fungi</taxon>
        <taxon>Dikarya</taxon>
        <taxon>Ascomycota</taxon>
        <taxon>Pezizomycotina</taxon>
        <taxon>Lecanoromycetes</taxon>
        <taxon>OSLEUM clade</taxon>
        <taxon>Ostropomycetidae</taxon>
        <taxon>Ostropales</taxon>
        <taxon>Graphidaceae</taxon>
        <taxon>Gomphilloideae</taxon>
        <taxon>Gomphillus</taxon>
    </lineage>
</organism>
<dbReference type="PROSITE" id="PS50082">
    <property type="entry name" value="WD_REPEATS_2"/>
    <property type="match status" value="1"/>
</dbReference>
<name>A0A8H3IDL1_9LECA</name>
<dbReference type="InterPro" id="IPR015943">
    <property type="entry name" value="WD40/YVTN_repeat-like_dom_sf"/>
</dbReference>
<reference evidence="7" key="1">
    <citation type="submission" date="2021-03" db="EMBL/GenBank/DDBJ databases">
        <authorList>
            <person name="Tagirdzhanova G."/>
        </authorList>
    </citation>
    <scope>NUCLEOTIDE SEQUENCE</scope>
</reference>
<dbReference type="Proteomes" id="UP000664169">
    <property type="component" value="Unassembled WGS sequence"/>
</dbReference>
<dbReference type="Gene3D" id="2.130.10.10">
    <property type="entry name" value="YVTN repeat-like/Quinoprotein amine dehydrogenase"/>
    <property type="match status" value="2"/>
</dbReference>
<dbReference type="GO" id="GO:0031931">
    <property type="term" value="C:TORC1 complex"/>
    <property type="evidence" value="ECO:0007669"/>
    <property type="project" value="InterPro"/>
</dbReference>
<feature type="compositionally biased region" description="Basic and acidic residues" evidence="5">
    <location>
        <begin position="872"/>
        <end position="881"/>
    </location>
</feature>
<dbReference type="InterPro" id="IPR004083">
    <property type="entry name" value="Raptor"/>
</dbReference>
<dbReference type="SUPFAM" id="SSF50978">
    <property type="entry name" value="WD40 repeat-like"/>
    <property type="match status" value="1"/>
</dbReference>
<dbReference type="Gene3D" id="1.25.10.10">
    <property type="entry name" value="Leucine-rich Repeat Variant"/>
    <property type="match status" value="1"/>
</dbReference>
<sequence length="1311" mass="148194">MRHGWGGQFNSEEYLSALVPSFYMYFTDKRHETGGKPKGGFELEEGPGYWRVQSRVKTVFAGLLLCLNIGVDPPDTVKTNPSAKLEAWTDPENPSSPNSKIMEAIGKALQSQYEQLSMRIRYKQVHDPQIDEVKKNCVHLRRNAKEERVLLHYNGHGVPLPTPSGEIWFFNKNYTQYIPISIYDLQFWLGGPSIYVFDCSHAGNVIANFGRFVEKHENENREALAQDPAAQVPFYGENILLTACGANETLPTNPNLPADMFTACLTTPVAISLRCFLLKSDLKHTISLKDLDRVPGNLQNRRSPLGELNWIFTAITDTIAWNCLQKPLFKRMFRQDLMVAALFRNYLLADRLMRQNGCHPETDPPLPLTHNHPLWQSWDLALEMVLVQLPDLIAYEENGIPYEYQHSNFFAEQLSAFELYLSQGALEQKAPDQLPIVLQVLLSQVHRLRALILLSRFLDLGPWAVKLALNIGIFPYVLKLLQSAAIELKPVLIFIWARILAVDNSCQNDLIRDNGYKYFLATIQPDIGIPVANSSEHKAMAAFIIAMFCKDFPQGKVVSMTSDLFKACTDHLKDRDNPLLRQWCCLCISTLWKDYQEAKWTGTRDGAHLKLCRLVIDPVPEVRTAAINALTTFLDYSDHVEQVAMTEQSIAAGLLVMAQDGNSMVRNELLIFFSTFIKRYENRFLVVAYEALLEERQRLQEPIFHNVDVKRSKKGNVTTQSVPHTMTEGISSFSVYATVWKHLMVLTLDPHTSVARKAVMIVDYIYARLLVSPLQVQVRAAMDALAQVGHKVSQSRPPSPAPLQRLANIPSASDHNNKKDDSYFTSGLMKRTTSAIWGTLTFRNSSSTDLPPSKSSAEKLGDNHIRGFAPDEWSRPPDAHDSATPSDHVPKAQIPIPRGYDDTQQIDVTEAVHHGEGAEILPLKSTFLEWSTEYFREPQMKTSELEEPGSDDYNARLWRRARNEKIIDVTQPLKSIAGTNHWDLHSGTFSNSSQPRQLCFHQFEEHIAVSDDKDTISIWNWQRKARLTRFSHGNPKGSRINDLRFINEDDQAILLAGSSDGVIKYYRDYDDAEKISIVSAFRGLTDLIPSTKNVGLVLDWQQTQGKLLVSGDVKVIRIWNAATEICTSEIPSRSSSGITALSSDQVAGHVFVAGFGNGKVQVFDQRERPQTAMVQRWSSHKQWITNIHIQRGGMRELVSGSRNGEIKLWDIRMKDELKTIQATRHTLRSLSVHEHAPVFATGSESHHVNFFNTNGTFLNSIEPTSSLLHARNPIAATAFHPHHMMLACASLHDHHVNIYSCRDRETVVQEI</sequence>
<dbReference type="SUPFAM" id="SSF48371">
    <property type="entry name" value="ARM repeat"/>
    <property type="match status" value="1"/>
</dbReference>
<evidence type="ECO:0000313" key="8">
    <source>
        <dbReference type="Proteomes" id="UP000664169"/>
    </source>
</evidence>
<accession>A0A8H3IDL1</accession>
<comment type="caution">
    <text evidence="7">The sequence shown here is derived from an EMBL/GenBank/DDBJ whole genome shotgun (WGS) entry which is preliminary data.</text>
</comment>
<feature type="region of interest" description="Disordered" evidence="5">
    <location>
        <begin position="869"/>
        <end position="891"/>
    </location>
</feature>
<dbReference type="Pfam" id="PF14538">
    <property type="entry name" value="Raptor_N"/>
    <property type="match status" value="1"/>
</dbReference>
<comment type="similarity">
    <text evidence="1">Belongs to the WD repeat RAPTOR family.</text>
</comment>
<evidence type="ECO:0000313" key="7">
    <source>
        <dbReference type="EMBL" id="CAF9916885.1"/>
    </source>
</evidence>
<dbReference type="GO" id="GO:0071230">
    <property type="term" value="P:cellular response to amino acid stimulus"/>
    <property type="evidence" value="ECO:0007669"/>
    <property type="project" value="TreeGrafter"/>
</dbReference>
<evidence type="ECO:0000259" key="6">
    <source>
        <dbReference type="SMART" id="SM01302"/>
    </source>
</evidence>
<feature type="repeat" description="WD" evidence="4">
    <location>
        <begin position="1177"/>
        <end position="1219"/>
    </location>
</feature>
<keyword evidence="2 4" id="KW-0853">WD repeat</keyword>
<evidence type="ECO:0000256" key="2">
    <source>
        <dbReference type="ARBA" id="ARBA00022574"/>
    </source>
</evidence>
<dbReference type="GO" id="GO:0005737">
    <property type="term" value="C:cytoplasm"/>
    <property type="evidence" value="ECO:0007669"/>
    <property type="project" value="TreeGrafter"/>
</dbReference>
<dbReference type="Pfam" id="PF00400">
    <property type="entry name" value="WD40"/>
    <property type="match status" value="1"/>
</dbReference>
<dbReference type="GO" id="GO:0031929">
    <property type="term" value="P:TOR signaling"/>
    <property type="evidence" value="ECO:0007669"/>
    <property type="project" value="InterPro"/>
</dbReference>
<dbReference type="InterPro" id="IPR016024">
    <property type="entry name" value="ARM-type_fold"/>
</dbReference>
<dbReference type="GO" id="GO:0009267">
    <property type="term" value="P:cellular response to starvation"/>
    <property type="evidence" value="ECO:0007669"/>
    <property type="project" value="TreeGrafter"/>
</dbReference>
<proteinExistence type="inferred from homology"/>
<dbReference type="PRINTS" id="PR01547">
    <property type="entry name" value="YEAST176DUF"/>
</dbReference>
<keyword evidence="8" id="KW-1185">Reference proteome</keyword>
<evidence type="ECO:0000256" key="4">
    <source>
        <dbReference type="PROSITE-ProRule" id="PRU00221"/>
    </source>
</evidence>
<dbReference type="InterPro" id="IPR019775">
    <property type="entry name" value="WD40_repeat_CS"/>
</dbReference>
<dbReference type="PANTHER" id="PTHR12848">
    <property type="entry name" value="REGULATORY-ASSOCIATED PROTEIN OF MTOR"/>
    <property type="match status" value="1"/>
</dbReference>
<dbReference type="SMART" id="SM00320">
    <property type="entry name" value="WD40"/>
    <property type="match status" value="6"/>
</dbReference>